<keyword evidence="1" id="KW-0812">Transmembrane</keyword>
<keyword evidence="3" id="KW-1185">Reference proteome</keyword>
<feature type="transmembrane region" description="Helical" evidence="1">
    <location>
        <begin position="7"/>
        <end position="28"/>
    </location>
</feature>
<dbReference type="Proteomes" id="UP000076567">
    <property type="component" value="Unassembled WGS sequence"/>
</dbReference>
<evidence type="ECO:0000256" key="1">
    <source>
        <dbReference type="SAM" id="Phobius"/>
    </source>
</evidence>
<name>A0A163PZ81_9BACL</name>
<evidence type="ECO:0000313" key="3">
    <source>
        <dbReference type="Proteomes" id="UP000076567"/>
    </source>
</evidence>
<evidence type="ECO:0000313" key="2">
    <source>
        <dbReference type="EMBL" id="KZE64343.1"/>
    </source>
</evidence>
<dbReference type="RefSeq" id="WP_066245600.1">
    <property type="nucleotide sequence ID" value="NZ_LRFC01000038.1"/>
</dbReference>
<keyword evidence="1" id="KW-1133">Transmembrane helix</keyword>
<reference evidence="3" key="1">
    <citation type="submission" date="2016-01" db="EMBL/GenBank/DDBJ databases">
        <title>Draft genome of Chromobacterium sp. F49.</title>
        <authorList>
            <person name="Hong K.W."/>
        </authorList>
    </citation>
    <scope>NUCLEOTIDE SEQUENCE [LARGE SCALE GENOMIC DNA]</scope>
    <source>
        <strain evidence="3">P7IIIA</strain>
    </source>
</reference>
<gene>
    <name evidence="2" type="ORF">AWM68_14765</name>
</gene>
<keyword evidence="1" id="KW-0472">Membrane</keyword>
<sequence length="66" mass="7517">MKQIKTIKILFIVLSTLMVTSILFGVITEDAMELKKTDRILAGLVGSFIVISINYVIYKLLTKIWK</sequence>
<protein>
    <submittedName>
        <fullName evidence="2">Uncharacterized protein</fullName>
    </submittedName>
</protein>
<accession>A0A163PZ81</accession>
<dbReference type="AlphaFoldDB" id="A0A163PZ81"/>
<comment type="caution">
    <text evidence="2">The sequence shown here is derived from an EMBL/GenBank/DDBJ whole genome shotgun (WGS) entry which is preliminary data.</text>
</comment>
<organism evidence="2 3">
    <name type="scientific">Fictibacillus phosphorivorans</name>
    <dbReference type="NCBI Taxonomy" id="1221500"/>
    <lineage>
        <taxon>Bacteria</taxon>
        <taxon>Bacillati</taxon>
        <taxon>Bacillota</taxon>
        <taxon>Bacilli</taxon>
        <taxon>Bacillales</taxon>
        <taxon>Fictibacillaceae</taxon>
        <taxon>Fictibacillus</taxon>
    </lineage>
</organism>
<dbReference type="EMBL" id="LRFC01000038">
    <property type="protein sequence ID" value="KZE64343.1"/>
    <property type="molecule type" value="Genomic_DNA"/>
</dbReference>
<feature type="transmembrane region" description="Helical" evidence="1">
    <location>
        <begin position="40"/>
        <end position="61"/>
    </location>
</feature>
<proteinExistence type="predicted"/>
<dbReference type="OrthoDB" id="2972228at2"/>